<dbReference type="Proteomes" id="UP000049023">
    <property type="component" value="Unassembled WGS sequence"/>
</dbReference>
<dbReference type="AlphaFoldDB" id="A0A655AI09"/>
<sequence length="115" mass="12412">MSSQNRMMTVVSAQPTNSKWWWKGAIRNIRRPVVRKVRICNTTEVISATNSAPSTTARISVRLVTDNPAMTPPNASDPVSPMKILAGAAFHHKKPMQAPAVAAAMSARSSGSRTL</sequence>
<gene>
    <name evidence="1" type="ORF">ERS027661_03531</name>
</gene>
<protein>
    <submittedName>
        <fullName evidence="1">Uncharacterized protein</fullName>
    </submittedName>
</protein>
<organism evidence="1 2">
    <name type="scientific">Mycobacterium tuberculosis</name>
    <dbReference type="NCBI Taxonomy" id="1773"/>
    <lineage>
        <taxon>Bacteria</taxon>
        <taxon>Bacillati</taxon>
        <taxon>Actinomycetota</taxon>
        <taxon>Actinomycetes</taxon>
        <taxon>Mycobacteriales</taxon>
        <taxon>Mycobacteriaceae</taxon>
        <taxon>Mycobacterium</taxon>
        <taxon>Mycobacterium tuberculosis complex</taxon>
    </lineage>
</organism>
<dbReference type="EMBL" id="CNFU01000945">
    <property type="protein sequence ID" value="CKS78687.1"/>
    <property type="molecule type" value="Genomic_DNA"/>
</dbReference>
<accession>A0A655AI09</accession>
<reference evidence="1 2" key="1">
    <citation type="submission" date="2015-03" db="EMBL/GenBank/DDBJ databases">
        <authorList>
            <consortium name="Pathogen Informatics"/>
        </authorList>
    </citation>
    <scope>NUCLEOTIDE SEQUENCE [LARGE SCALE GENOMIC DNA]</scope>
    <source>
        <strain evidence="1 2">Bir 187</strain>
    </source>
</reference>
<proteinExistence type="predicted"/>
<evidence type="ECO:0000313" key="1">
    <source>
        <dbReference type="EMBL" id="CKS78687.1"/>
    </source>
</evidence>
<evidence type="ECO:0000313" key="2">
    <source>
        <dbReference type="Proteomes" id="UP000049023"/>
    </source>
</evidence>
<name>A0A655AI09_MYCTX</name>